<accession>A0A150F923</accession>
<proteinExistence type="predicted"/>
<dbReference type="RefSeq" id="WP_061520876.1">
    <property type="nucleotide sequence ID" value="NZ_JAJJBV010000002.1"/>
</dbReference>
<name>A0A150F923_9BACI</name>
<dbReference type="AlphaFoldDB" id="A0A150F923"/>
<keyword evidence="1" id="KW-0812">Transmembrane</keyword>
<feature type="transmembrane region" description="Helical" evidence="1">
    <location>
        <begin position="60"/>
        <end position="79"/>
    </location>
</feature>
<protein>
    <recommendedName>
        <fullName evidence="4">Holin</fullName>
    </recommendedName>
</protein>
<keyword evidence="3" id="KW-1185">Reference proteome</keyword>
<keyword evidence="1" id="KW-1133">Transmembrane helix</keyword>
<feature type="transmembrane region" description="Helical" evidence="1">
    <location>
        <begin position="38"/>
        <end position="54"/>
    </location>
</feature>
<comment type="caution">
    <text evidence="2">The sequence shown here is derived from an EMBL/GenBank/DDBJ whole genome shotgun (WGS) entry which is preliminary data.</text>
</comment>
<organism evidence="2 3">
    <name type="scientific">Bacillus nakamurai</name>
    <dbReference type="NCBI Taxonomy" id="1793963"/>
    <lineage>
        <taxon>Bacteria</taxon>
        <taxon>Bacillati</taxon>
        <taxon>Bacillota</taxon>
        <taxon>Bacilli</taxon>
        <taxon>Bacillales</taxon>
        <taxon>Bacillaceae</taxon>
        <taxon>Bacillus</taxon>
    </lineage>
</organism>
<dbReference type="STRING" id="1793963.AXI58_11145"/>
<feature type="transmembrane region" description="Helical" evidence="1">
    <location>
        <begin position="12"/>
        <end position="31"/>
    </location>
</feature>
<dbReference type="OrthoDB" id="2969583at2"/>
<evidence type="ECO:0000313" key="2">
    <source>
        <dbReference type="EMBL" id="KXZ21509.1"/>
    </source>
</evidence>
<dbReference type="Proteomes" id="UP000075430">
    <property type="component" value="Unassembled WGS sequence"/>
</dbReference>
<gene>
    <name evidence="2" type="ORF">AXI58_11145</name>
</gene>
<evidence type="ECO:0000313" key="3">
    <source>
        <dbReference type="Proteomes" id="UP000075430"/>
    </source>
</evidence>
<dbReference type="EMBL" id="LSBA01000006">
    <property type="protein sequence ID" value="KXZ21509.1"/>
    <property type="molecule type" value="Genomic_DNA"/>
</dbReference>
<evidence type="ECO:0000256" key="1">
    <source>
        <dbReference type="SAM" id="Phobius"/>
    </source>
</evidence>
<evidence type="ECO:0008006" key="4">
    <source>
        <dbReference type="Google" id="ProtNLM"/>
    </source>
</evidence>
<keyword evidence="1" id="KW-0472">Membrane</keyword>
<sequence>MDYFPLIHTNIWDAVIGVPVVLCVTQLIKVFCRVPSPYVPVIALAAGNIVSIVFGHHEHVYAGIFMGFFYGYAAMGSFSSTKTSLRAYRTKHEPYS</sequence>
<reference evidence="3" key="1">
    <citation type="submission" date="2016-02" db="EMBL/GenBank/DDBJ databases">
        <authorList>
            <person name="Dunlap C."/>
        </authorList>
    </citation>
    <scope>NUCLEOTIDE SEQUENCE [LARGE SCALE GENOMIC DNA]</scope>
    <source>
        <strain evidence="3">NRRL B-41092</strain>
    </source>
</reference>